<dbReference type="SUPFAM" id="SSF88697">
    <property type="entry name" value="PUA domain-like"/>
    <property type="match status" value="1"/>
</dbReference>
<dbReference type="InterPro" id="IPR015947">
    <property type="entry name" value="PUA-like_sf"/>
</dbReference>
<feature type="compositionally biased region" description="Polar residues" evidence="1">
    <location>
        <begin position="258"/>
        <end position="267"/>
    </location>
</feature>
<name>A0AAQ3WP66_PASNO</name>
<keyword evidence="5" id="KW-1185">Reference proteome</keyword>
<feature type="domain" description="CULT" evidence="3">
    <location>
        <begin position="462"/>
        <end position="569"/>
    </location>
</feature>
<dbReference type="InterPro" id="IPR034750">
    <property type="entry name" value="CULT"/>
</dbReference>
<proteinExistence type="predicted"/>
<dbReference type="PANTHER" id="PTHR46732">
    <property type="entry name" value="ATP-DEPENDENT PROTEASE LA (LON) DOMAIN PROTEIN"/>
    <property type="match status" value="1"/>
</dbReference>
<evidence type="ECO:0008006" key="6">
    <source>
        <dbReference type="Google" id="ProtNLM"/>
    </source>
</evidence>
<evidence type="ECO:0000313" key="4">
    <source>
        <dbReference type="EMBL" id="WVZ68862.1"/>
    </source>
</evidence>
<evidence type="ECO:0000313" key="5">
    <source>
        <dbReference type="Proteomes" id="UP001341281"/>
    </source>
</evidence>
<dbReference type="Proteomes" id="UP001341281">
    <property type="component" value="Chromosome 04"/>
</dbReference>
<dbReference type="PANTHER" id="PTHR46732:SF8">
    <property type="entry name" value="ATP-DEPENDENT PROTEASE LA (LON) DOMAIN PROTEIN"/>
    <property type="match status" value="1"/>
</dbReference>
<dbReference type="SMART" id="SM00464">
    <property type="entry name" value="LON"/>
    <property type="match status" value="1"/>
</dbReference>
<dbReference type="InterPro" id="IPR003111">
    <property type="entry name" value="Lon_prtase_N"/>
</dbReference>
<dbReference type="InterPro" id="IPR046336">
    <property type="entry name" value="Lon_prtase_N_sf"/>
</dbReference>
<dbReference type="FunFam" id="2.170.150.20:FF:000007">
    <property type="entry name" value="Protein cereblon"/>
    <property type="match status" value="1"/>
</dbReference>
<reference evidence="4 5" key="1">
    <citation type="submission" date="2024-02" db="EMBL/GenBank/DDBJ databases">
        <title>High-quality chromosome-scale genome assembly of Pensacola bahiagrass (Paspalum notatum Flugge var. saurae).</title>
        <authorList>
            <person name="Vega J.M."/>
            <person name="Podio M."/>
            <person name="Orjuela J."/>
            <person name="Siena L.A."/>
            <person name="Pessino S.C."/>
            <person name="Combes M.C."/>
            <person name="Mariac C."/>
            <person name="Albertini E."/>
            <person name="Pupilli F."/>
            <person name="Ortiz J.P.A."/>
            <person name="Leblanc O."/>
        </authorList>
    </citation>
    <scope>NUCLEOTIDE SEQUENCE [LARGE SCALE GENOMIC DNA]</scope>
    <source>
        <strain evidence="4">R1</strain>
        <tissue evidence="4">Leaf</tissue>
    </source>
</reference>
<gene>
    <name evidence="4" type="ORF">U9M48_017744</name>
</gene>
<dbReference type="PROSITE" id="PS51788">
    <property type="entry name" value="CULT"/>
    <property type="match status" value="1"/>
</dbReference>
<evidence type="ECO:0000259" key="3">
    <source>
        <dbReference type="PROSITE" id="PS51788"/>
    </source>
</evidence>
<evidence type="ECO:0000259" key="2">
    <source>
        <dbReference type="PROSITE" id="PS51787"/>
    </source>
</evidence>
<dbReference type="PROSITE" id="PS51787">
    <property type="entry name" value="LON_N"/>
    <property type="match status" value="1"/>
</dbReference>
<dbReference type="Gene3D" id="2.170.150.20">
    <property type="entry name" value="Peptide methionine sulfoxide reductase"/>
    <property type="match status" value="1"/>
</dbReference>
<dbReference type="CDD" id="cd15777">
    <property type="entry name" value="CRBN_C_like"/>
    <property type="match status" value="1"/>
</dbReference>
<dbReference type="FunFam" id="1.20.58.1480:FF:000007">
    <property type="entry name" value="Lon protease homolog"/>
    <property type="match status" value="1"/>
</dbReference>
<feature type="domain" description="Lon N-terminal" evidence="2">
    <location>
        <begin position="98"/>
        <end position="451"/>
    </location>
</feature>
<dbReference type="EMBL" id="CP144748">
    <property type="protein sequence ID" value="WVZ68862.1"/>
    <property type="molecule type" value="Genomic_DNA"/>
</dbReference>
<organism evidence="4 5">
    <name type="scientific">Paspalum notatum var. saurae</name>
    <dbReference type="NCBI Taxonomy" id="547442"/>
    <lineage>
        <taxon>Eukaryota</taxon>
        <taxon>Viridiplantae</taxon>
        <taxon>Streptophyta</taxon>
        <taxon>Embryophyta</taxon>
        <taxon>Tracheophyta</taxon>
        <taxon>Spermatophyta</taxon>
        <taxon>Magnoliopsida</taxon>
        <taxon>Liliopsida</taxon>
        <taxon>Poales</taxon>
        <taxon>Poaceae</taxon>
        <taxon>PACMAD clade</taxon>
        <taxon>Panicoideae</taxon>
        <taxon>Andropogonodae</taxon>
        <taxon>Paspaleae</taxon>
        <taxon>Paspalinae</taxon>
        <taxon>Paspalum</taxon>
    </lineage>
</organism>
<dbReference type="AlphaFoldDB" id="A0AAQ3WP66"/>
<dbReference type="Gene3D" id="1.20.58.1480">
    <property type="match status" value="1"/>
</dbReference>
<dbReference type="Pfam" id="PF02190">
    <property type="entry name" value="LON_substr_bdg"/>
    <property type="match status" value="1"/>
</dbReference>
<dbReference type="Gene3D" id="2.30.130.40">
    <property type="entry name" value="LON domain-like"/>
    <property type="match status" value="1"/>
</dbReference>
<protein>
    <recommendedName>
        <fullName evidence="6">Protein cereblon</fullName>
    </recommendedName>
</protein>
<accession>A0AAQ3WP66</accession>
<feature type="region of interest" description="Disordered" evidence="1">
    <location>
        <begin position="251"/>
        <end position="271"/>
    </location>
</feature>
<sequence>MAEPEWIRESERRQMEQILELDMEELQVEEVDDTDSSSSSDVDAFLRNTHGDGGIHTSDDLTVDTSMVSLEVHSYLEAKVDGTQGKFAFLDGDKVLNLPMFYLQGVVLFPETSLRLRIIQPRLVEAVDKAVYHVDAPCMIGVVHAYQHANDGHHTIASVGTMAEIQKIQQLDDGSSCVLCHGQQRFRLIRHWLDVDRVPWGEVHIIEEDTAQRTPKDAFGQLAASNSFRQCASSIPSLRVSCSKQLDHVDSEIDRDSLSPTNTSSDHSATDDRIYLLGSQSSGSVRCGILDESSDEDEDPIHEQCWQTHDPVKEIVEYGQPDKNTNTGDEDNLCFTSSKPFLRERKKDTEQQRYYFAAYNTKIASQAPLSFWPRWAYEMYDSYSLARTTADLWRQIIGDPSMEDHVSKPNHLSFCIGSKLPISESLRQELLKIDGISYRLRREIQLLKAFNIIRYGVVILVSPILFIRLQPTHVARRSDLVMASRDRAIGSHSKPHSSVKEIITLHNASGLALHGGPSKTHSWFPGYTWTIALCAACESNIGWLFRADKKNLHPKSFWAIRTRQISDDTQSRSV</sequence>
<evidence type="ECO:0000256" key="1">
    <source>
        <dbReference type="SAM" id="MobiDB-lite"/>
    </source>
</evidence>